<proteinExistence type="predicted"/>
<dbReference type="AlphaFoldDB" id="J3KU24"/>
<evidence type="ECO:0000313" key="3">
    <source>
        <dbReference type="Proteomes" id="UP000006038"/>
    </source>
</evidence>
<dbReference type="Gramene" id="OB0038G10070.1">
    <property type="protein sequence ID" value="OB0038G10070.1"/>
    <property type="gene ID" value="OB0038G10070"/>
</dbReference>
<dbReference type="EnsemblPlants" id="OB0038G10070.1">
    <property type="protein sequence ID" value="OB0038G10070.1"/>
    <property type="gene ID" value="OB0038G10070"/>
</dbReference>
<accession>J3KU24</accession>
<sequence>MSSHQQDATNNPMTRSCTKFAPNTLPANKLAPPSIFEMIEQHLEKISENHYQHHEKILVADCRPLAVKYH</sequence>
<evidence type="ECO:0000313" key="2">
    <source>
        <dbReference type="EnsemblPlants" id="OB0038G10070.1"/>
    </source>
</evidence>
<dbReference type="Proteomes" id="UP000006038">
    <property type="component" value="Unassembled WGS sequence"/>
</dbReference>
<keyword evidence="3" id="KW-1185">Reference proteome</keyword>
<organism evidence="2">
    <name type="scientific">Oryza brachyantha</name>
    <name type="common">malo sina</name>
    <dbReference type="NCBI Taxonomy" id="4533"/>
    <lineage>
        <taxon>Eukaryota</taxon>
        <taxon>Viridiplantae</taxon>
        <taxon>Streptophyta</taxon>
        <taxon>Embryophyta</taxon>
        <taxon>Tracheophyta</taxon>
        <taxon>Spermatophyta</taxon>
        <taxon>Magnoliopsida</taxon>
        <taxon>Liliopsida</taxon>
        <taxon>Poales</taxon>
        <taxon>Poaceae</taxon>
        <taxon>BOP clade</taxon>
        <taxon>Oryzoideae</taxon>
        <taxon>Oryzeae</taxon>
        <taxon>Oryzinae</taxon>
        <taxon>Oryza</taxon>
    </lineage>
</organism>
<evidence type="ECO:0000256" key="1">
    <source>
        <dbReference type="SAM" id="MobiDB-lite"/>
    </source>
</evidence>
<feature type="region of interest" description="Disordered" evidence="1">
    <location>
        <begin position="1"/>
        <end position="25"/>
    </location>
</feature>
<reference evidence="2" key="1">
    <citation type="submission" date="2015-06" db="UniProtKB">
        <authorList>
            <consortium name="EnsemblPlants"/>
        </authorList>
    </citation>
    <scope>IDENTIFICATION</scope>
</reference>
<name>J3KU24_ORYBR</name>
<protein>
    <submittedName>
        <fullName evidence="2">Uncharacterized protein</fullName>
    </submittedName>
</protein>
<dbReference type="HOGENOM" id="CLU_2761868_0_0_1"/>
<feature type="compositionally biased region" description="Polar residues" evidence="1">
    <location>
        <begin position="1"/>
        <end position="17"/>
    </location>
</feature>